<dbReference type="Proteomes" id="UP001530315">
    <property type="component" value="Unassembled WGS sequence"/>
</dbReference>
<evidence type="ECO:0000313" key="2">
    <source>
        <dbReference type="Proteomes" id="UP001530315"/>
    </source>
</evidence>
<keyword evidence="2" id="KW-1185">Reference proteome</keyword>
<gene>
    <name evidence="1" type="ORF">ACHAW5_006783</name>
</gene>
<protein>
    <submittedName>
        <fullName evidence="1">Uncharacterized protein</fullName>
    </submittedName>
</protein>
<proteinExistence type="predicted"/>
<reference evidence="1 2" key="1">
    <citation type="submission" date="2024-10" db="EMBL/GenBank/DDBJ databases">
        <title>Updated reference genomes for cyclostephanoid diatoms.</title>
        <authorList>
            <person name="Roberts W.R."/>
            <person name="Alverson A.J."/>
        </authorList>
    </citation>
    <scope>NUCLEOTIDE SEQUENCE [LARGE SCALE GENOMIC DNA]</scope>
    <source>
        <strain evidence="1 2">AJA276-08</strain>
    </source>
</reference>
<comment type="caution">
    <text evidence="1">The sequence shown here is derived from an EMBL/GenBank/DDBJ whole genome shotgun (WGS) entry which is preliminary data.</text>
</comment>
<evidence type="ECO:0000313" key="1">
    <source>
        <dbReference type="EMBL" id="KAL3778239.1"/>
    </source>
</evidence>
<sequence>MRLLRITTTFLTTASSSQLLSTPSLARPASSFLLSRRHRHHTSSWPSSSSLLCLALLGVAHRTDPRGTSSSAAIFAAAAEGNDREVDQQAEFDTDELPGECNATSSTSPSIMADIPPLSELYDAEYPGTAVRRLRSVRERVAILASDGTLDGEWESVRRRLLWAGGLRDLPDVSPGMGYTGHSFNDYNHVDLTTMNDEVSDNLNDGSVKGIAVGNRLGPGVRIASIPDLGPGGSWSTCAIGCASDPPRDVAHVQFRSRIAFKLVWVPNDGYDTFVLVDDDGALLASGRPSGGRLPSRREREMNYRIMKGSKYAVAADGLASGDNSTAMA</sequence>
<dbReference type="AlphaFoldDB" id="A0ABD3NQI1"/>
<name>A0ABD3NQI1_9STRA</name>
<dbReference type="EMBL" id="JALLAZ020001231">
    <property type="protein sequence ID" value="KAL3778239.1"/>
    <property type="molecule type" value="Genomic_DNA"/>
</dbReference>
<organism evidence="1 2">
    <name type="scientific">Stephanodiscus triporus</name>
    <dbReference type="NCBI Taxonomy" id="2934178"/>
    <lineage>
        <taxon>Eukaryota</taxon>
        <taxon>Sar</taxon>
        <taxon>Stramenopiles</taxon>
        <taxon>Ochrophyta</taxon>
        <taxon>Bacillariophyta</taxon>
        <taxon>Coscinodiscophyceae</taxon>
        <taxon>Thalassiosirophycidae</taxon>
        <taxon>Stephanodiscales</taxon>
        <taxon>Stephanodiscaceae</taxon>
        <taxon>Stephanodiscus</taxon>
    </lineage>
</organism>
<accession>A0ABD3NQI1</accession>